<dbReference type="InterPro" id="IPR027417">
    <property type="entry name" value="P-loop_NTPase"/>
</dbReference>
<keyword evidence="2" id="KW-0677">Repeat</keyword>
<dbReference type="PANTHER" id="PTHR36766">
    <property type="entry name" value="PLANT BROAD-SPECTRUM MILDEW RESISTANCE PROTEIN RPW8"/>
    <property type="match status" value="1"/>
</dbReference>
<dbReference type="InterPro" id="IPR036388">
    <property type="entry name" value="WH-like_DNA-bd_sf"/>
</dbReference>
<dbReference type="Proteomes" id="UP000594263">
    <property type="component" value="Unplaced"/>
</dbReference>
<dbReference type="Pfam" id="PF25019">
    <property type="entry name" value="LRR_R13L1-DRL21"/>
    <property type="match status" value="1"/>
</dbReference>
<dbReference type="GO" id="GO:0043531">
    <property type="term" value="F:ADP binding"/>
    <property type="evidence" value="ECO:0007669"/>
    <property type="project" value="InterPro"/>
</dbReference>
<dbReference type="Pfam" id="PF00931">
    <property type="entry name" value="NB-ARC"/>
    <property type="match status" value="1"/>
</dbReference>
<feature type="domain" description="NB-ARC" evidence="4">
    <location>
        <begin position="116"/>
        <end position="274"/>
    </location>
</feature>
<evidence type="ECO:0008006" key="10">
    <source>
        <dbReference type="Google" id="ProtNLM"/>
    </source>
</evidence>
<dbReference type="Pfam" id="PF23559">
    <property type="entry name" value="WHD_DRP"/>
    <property type="match status" value="1"/>
</dbReference>
<accession>A0A7N0VHA8</accession>
<dbReference type="Gene3D" id="3.40.50.300">
    <property type="entry name" value="P-loop containing nucleotide triphosphate hydrolases"/>
    <property type="match status" value="1"/>
</dbReference>
<keyword evidence="3" id="KW-0611">Plant defense</keyword>
<dbReference type="EnsemblPlants" id="Kaladp0722s0001.1.v1.1">
    <property type="protein sequence ID" value="Kaladp0722s0001.1.v1.1"/>
    <property type="gene ID" value="Kaladp0722s0001.v1.1"/>
</dbReference>
<dbReference type="InterPro" id="IPR055414">
    <property type="entry name" value="LRR_R13L4/SHOC2-like"/>
</dbReference>
<name>A0A7N0VHA8_KALFE</name>
<dbReference type="InterPro" id="IPR058922">
    <property type="entry name" value="WHD_DRP"/>
</dbReference>
<dbReference type="SMART" id="SM00369">
    <property type="entry name" value="LRR_TYP"/>
    <property type="match status" value="4"/>
</dbReference>
<dbReference type="PANTHER" id="PTHR36766:SF51">
    <property type="entry name" value="DISEASE RESISTANCE RPP13-LIKE PROTEIN 1"/>
    <property type="match status" value="1"/>
</dbReference>
<sequence length="1314" mass="151913">MWAQEAKFKIYDSEDLLDMILTDVPGSDKVRTNTMNLVISPSKKIIEEELGKEIKRLQIMTAQKDVLGLKEESEPAPYKNRWLSSSVANETSHIYGRLVDTCMIMRQLNSREGNDDVFRVIPIVGMGGIGKTTLASMVFHEYKSLTEFDLKGWVHVLDGFDVRNVIESLLESISGQKSTVDSCLEYLQQKLKKKLQGKRFFIVLDDYRSTKSEDWDELKICFSVGDVGSRVIVTTRNIEVAHSVTTSHDLPYELKKLSRNESWLLFENFVFRDRNSSKHPLLKYIGLEIVNRCKGIPMNIKMIGELLLSKGYDETEWRRVLNSKIWGSTKIIPSLMLSYYDLPLGLQNCFAYCSIFPKKYSFTMEEVTVLWIGEGLIKRFCEGNRYEDVAIKYFTHLRSKFFFQESSSDSSKFVMPDLVHDLAMNVSMGLCVDLHNVNVQSRRLSYIQGKDEFMLKYMSGKKLLNHLRTFLPLKENGFPKKEGGFYFDKKLFGDLLSNFKLLRVLSLSGYGISKLPDSVGDMKLLRYLDLSFTYIDNLSDMICRLYNLQILLLSDCHKLERFPTEICNLNNLRRLDLSRSGIDSVPDKICGLKNLQILLLSDCSELRRLPAEICSLINLRHLNIEGTYLEEMPDGIGRMTNIQTLSNFVIGRYKSNQMREFEELLHLQGKLHISSLRNIEDPKDVVTSCFKTKEYIEELALEWEATGQTGTKLDDKYNHSWKEENGNIDRFIYMKVIRRSTKLDEKVLNAIDRDENIDRFIHMEVRRERSSELDEKVLDAIDAHKNLKSLTIRWYGGKRLSDWIVGLSPSFTAMVSLCISYCFHLEVLPSLGNLPFLKYLEMEGLNRIESFGEEFYGDCTTPFQSLEKLIIDRMEEWKTWCFPGDDRLAFQKLKDLQIQRCGRLTKIPYCFPSLTRLDIKWCHNLVKLEMCGEAEKVSSLVTAYRHPFQSLRISCCRRLKEIPNCFVNSDSFEIELCQKLVSIPRLQHVRKLTLRHKDEVMEELTIEISLGDLYSAEIHRFTSLKRLKLLIPFVWARDEDSEVSIRLPPNLSDFTLHDDSSHHGHYNILITEISKLSRLTKLQFSPCYDLDSFPDVELPSILKFLRIEMCYALKTIPDRFLKGCSESLQDLWISECFNLECLPSTLSTLESLQTLHIDRCFSIHRWPNISRSGPNYLTNLSDLHISNCHALECLPDGFHKAAALHTLHIEGCRNLCVSQDGFPANLRILQIIDSGKMTPFVEMVLPKLTSLATLELRGFPYITTLDRCLPESIQNLTIRRFPRLKSISGVLPNLKHLTRLQVDDHLLVDQNSWP</sequence>
<evidence type="ECO:0000259" key="7">
    <source>
        <dbReference type="Pfam" id="PF25019"/>
    </source>
</evidence>
<dbReference type="InterPro" id="IPR056789">
    <property type="entry name" value="LRR_R13L1-DRL21"/>
</dbReference>
<evidence type="ECO:0000256" key="1">
    <source>
        <dbReference type="ARBA" id="ARBA00022614"/>
    </source>
</evidence>
<dbReference type="OMA" id="NGHRINE"/>
<evidence type="ECO:0000259" key="5">
    <source>
        <dbReference type="Pfam" id="PF23559"/>
    </source>
</evidence>
<evidence type="ECO:0000313" key="8">
    <source>
        <dbReference type="EnsemblPlants" id="Kaladp0722s0001.1.v1.1"/>
    </source>
</evidence>
<dbReference type="InterPro" id="IPR032675">
    <property type="entry name" value="LRR_dom_sf"/>
</dbReference>
<proteinExistence type="predicted"/>
<organism evidence="8 9">
    <name type="scientific">Kalanchoe fedtschenkoi</name>
    <name type="common">Lavender scallops</name>
    <name type="synonym">South American air plant</name>
    <dbReference type="NCBI Taxonomy" id="63787"/>
    <lineage>
        <taxon>Eukaryota</taxon>
        <taxon>Viridiplantae</taxon>
        <taxon>Streptophyta</taxon>
        <taxon>Embryophyta</taxon>
        <taxon>Tracheophyta</taxon>
        <taxon>Spermatophyta</taxon>
        <taxon>Magnoliopsida</taxon>
        <taxon>eudicotyledons</taxon>
        <taxon>Gunneridae</taxon>
        <taxon>Pentapetalae</taxon>
        <taxon>Saxifragales</taxon>
        <taxon>Crassulaceae</taxon>
        <taxon>Kalanchoe</taxon>
    </lineage>
</organism>
<dbReference type="Gene3D" id="1.10.8.430">
    <property type="entry name" value="Helical domain of apoptotic protease-activating factors"/>
    <property type="match status" value="1"/>
</dbReference>
<evidence type="ECO:0000256" key="2">
    <source>
        <dbReference type="ARBA" id="ARBA00022737"/>
    </source>
</evidence>
<dbReference type="GO" id="GO:0006952">
    <property type="term" value="P:defense response"/>
    <property type="evidence" value="ECO:0007669"/>
    <property type="project" value="UniProtKB-KW"/>
</dbReference>
<dbReference type="InterPro" id="IPR042197">
    <property type="entry name" value="Apaf_helical"/>
</dbReference>
<dbReference type="Pfam" id="PF23598">
    <property type="entry name" value="LRR_14"/>
    <property type="match status" value="1"/>
</dbReference>
<dbReference type="SUPFAM" id="SSF52540">
    <property type="entry name" value="P-loop containing nucleoside triphosphate hydrolases"/>
    <property type="match status" value="1"/>
</dbReference>
<dbReference type="Gene3D" id="1.10.10.10">
    <property type="entry name" value="Winged helix-like DNA-binding domain superfamily/Winged helix DNA-binding domain"/>
    <property type="match status" value="1"/>
</dbReference>
<keyword evidence="9" id="KW-1185">Reference proteome</keyword>
<evidence type="ECO:0000259" key="4">
    <source>
        <dbReference type="Pfam" id="PF00931"/>
    </source>
</evidence>
<feature type="domain" description="Disease resistance protein winged helix" evidence="5">
    <location>
        <begin position="355"/>
        <end position="423"/>
    </location>
</feature>
<dbReference type="InterPro" id="IPR002182">
    <property type="entry name" value="NB-ARC"/>
</dbReference>
<dbReference type="PRINTS" id="PR00364">
    <property type="entry name" value="DISEASERSIST"/>
</dbReference>
<dbReference type="Gramene" id="Kaladp0722s0001.1.v1.1">
    <property type="protein sequence ID" value="Kaladp0722s0001.1.v1.1"/>
    <property type="gene ID" value="Kaladp0722s0001.v1.1"/>
</dbReference>
<keyword evidence="1" id="KW-0433">Leucine-rich repeat</keyword>
<feature type="domain" description="Disease resistance R13L4/SHOC-2-like LRR" evidence="6">
    <location>
        <begin position="554"/>
        <end position="732"/>
    </location>
</feature>
<dbReference type="Gene3D" id="3.80.10.10">
    <property type="entry name" value="Ribonuclease Inhibitor"/>
    <property type="match status" value="3"/>
</dbReference>
<feature type="domain" description="R13L1/DRL21-like LRR repeat region" evidence="7">
    <location>
        <begin position="767"/>
        <end position="844"/>
    </location>
</feature>
<dbReference type="SUPFAM" id="SSF52058">
    <property type="entry name" value="L domain-like"/>
    <property type="match status" value="2"/>
</dbReference>
<evidence type="ECO:0000256" key="3">
    <source>
        <dbReference type="ARBA" id="ARBA00022821"/>
    </source>
</evidence>
<protein>
    <recommendedName>
        <fullName evidence="10">NB-ARC domain-containing protein</fullName>
    </recommendedName>
</protein>
<dbReference type="InterPro" id="IPR003591">
    <property type="entry name" value="Leu-rich_rpt_typical-subtyp"/>
</dbReference>
<reference evidence="8" key="1">
    <citation type="submission" date="2021-01" db="UniProtKB">
        <authorList>
            <consortium name="EnsemblPlants"/>
        </authorList>
    </citation>
    <scope>IDENTIFICATION</scope>
</reference>
<evidence type="ECO:0000259" key="6">
    <source>
        <dbReference type="Pfam" id="PF23598"/>
    </source>
</evidence>
<evidence type="ECO:0000313" key="9">
    <source>
        <dbReference type="Proteomes" id="UP000594263"/>
    </source>
</evidence>